<feature type="domain" description="Protein O-mannosyl-transferase C-terminal four TM" evidence="14">
    <location>
        <begin position="994"/>
        <end position="1171"/>
    </location>
</feature>
<evidence type="ECO:0000256" key="12">
    <source>
        <dbReference type="SAM" id="Phobius"/>
    </source>
</evidence>
<keyword evidence="6 12" id="KW-0812">Transmembrane</keyword>
<evidence type="ECO:0000256" key="8">
    <source>
        <dbReference type="ARBA" id="ARBA00023136"/>
    </source>
</evidence>
<dbReference type="InterPro" id="IPR008979">
    <property type="entry name" value="Galactose-bd-like_sf"/>
</dbReference>
<dbReference type="RefSeq" id="WP_245955055.1">
    <property type="nucleotide sequence ID" value="NZ_QPJW01000013.1"/>
</dbReference>
<feature type="transmembrane region" description="Helical" evidence="12">
    <location>
        <begin position="430"/>
        <end position="446"/>
    </location>
</feature>
<dbReference type="GO" id="GO:0012505">
    <property type="term" value="C:endomembrane system"/>
    <property type="evidence" value="ECO:0007669"/>
    <property type="project" value="UniProtKB-SubCell"/>
</dbReference>
<dbReference type="Gene3D" id="2.60.120.260">
    <property type="entry name" value="Galactose-binding domain-like"/>
    <property type="match status" value="1"/>
</dbReference>
<comment type="caution">
    <text evidence="15">The sequence shown here is derived from an EMBL/GenBank/DDBJ whole genome shotgun (WGS) entry which is preliminary data.</text>
</comment>
<keyword evidence="5 15" id="KW-0808">Transferase</keyword>
<feature type="transmembrane region" description="Helical" evidence="12">
    <location>
        <begin position="839"/>
        <end position="858"/>
    </location>
</feature>
<feature type="region of interest" description="Disordered" evidence="11">
    <location>
        <begin position="64"/>
        <end position="84"/>
    </location>
</feature>
<dbReference type="PANTHER" id="PTHR10050">
    <property type="entry name" value="DOLICHYL-PHOSPHATE-MANNOSE--PROTEIN MANNOSYLTRANSFERASE"/>
    <property type="match status" value="1"/>
</dbReference>
<sequence>MFPHLSEPGGEWKQIQFYGRTGPEQLELTIAAGIGGYGHLNTGKAYFDDLEIKEVDVLPEGVSPVSLEQPTEPPQGGDSGDAASLEAGTETVAQSVSILTIMLFSVLFSLLFAFLYQKVLRRQNATLGQTVSRGHIWFGLLLLTSFLLRIWIALTVEGFQTDMSTFMAWAQHAVDRGIGGFYDEGMFADYPPGYIYILYVIGSIRSVFSMDFGAAGTQLLFKTPSILADLITGFLIYRMASKNLGSKYAIALSVLYLWNPAILVNSSAWGQVDSFYVLFLLISIMTLTERRFERSAVWLAVAALIKPQTLIFAPVWLIACFYYRDGKRILKSLLYGISVFGLLALPFFWNQGGLGGLVDLYRTTLASYPYASVNAFNIYALFGQNWSPLDAEWLFLTFRVWGAIAILGAVAYVGYIAFRKKGQGRDLSNSYFLAMALIVIVFVLGTKMHERYLFPALILSLFCFIQIKDRRLLTLFMGFSITQYVNTAYVLKHLNLGISPQTDGIVLICSLANVALLVYMVYLGFDIYVKKRIKPLKLWTDAEQRFKDRALLTGLSSPADDSGTSKRFSVLKRAKEWKWMGLILLLYLAVALFQLGSTRAPQTAWTPEPDESSFYVDFGDTRRLEQVNIFGGTGTGKFKLEFGSDGSVWEHPLEVTEDVGEVLAWKSYPVGFAARYAKVTVTEAGFSLNEMVFYEAGSKTPVPVIQVREATDGAVLTGEKAGLLFDEPSTAESKADSYNGSYFDEIYHARTAYEYLHGLSPYENTHPPLGKIFIAVGIQLFGLNPFGWRIMGTLFGAAMLPLIYAFSLRLFGQRKYAVMSAVLFAAEFMHFTQTRIATIDVYAVFFILLMFYFMSRYFSLNFNRIGVGKTLVPLFWAGLFFGIGVSAKWIVVYGGAGLALMLGFSIYMRWREYAAAKRALAVGAVLEREDISEDEGGEGEPAPLSLYRKTVAHFPRNTLITLGSCLVFFVLIPAIIYALSFIPPLSASPEGFTWNGLIQAQKNMFNYHSSLVGSHPFASSWWEWPFMKRPVWYYSGEGDASGLVSTIVVMGNPLIWWSGVFLLIAALWLSLKRKDRTAYVIWIAYFAQYVPWMLVSRETFLYHYFAMVPFLILSIVYIAKILEQKRPQWSWIGKGYTVVAVLLFAMFYPVLSGVQVSSFYVEHILRWFPSWLF</sequence>
<comment type="similarity">
    <text evidence="3">Belongs to the glycosyltransferase 39 family.</text>
</comment>
<evidence type="ECO:0000256" key="5">
    <source>
        <dbReference type="ARBA" id="ARBA00022679"/>
    </source>
</evidence>
<dbReference type="InterPro" id="IPR027005">
    <property type="entry name" value="PMT-like"/>
</dbReference>
<evidence type="ECO:0000259" key="13">
    <source>
        <dbReference type="Pfam" id="PF02366"/>
    </source>
</evidence>
<evidence type="ECO:0000256" key="10">
    <source>
        <dbReference type="ARBA" id="ARBA00093644"/>
    </source>
</evidence>
<feature type="transmembrane region" description="Helical" evidence="12">
    <location>
        <begin position="577"/>
        <end position="596"/>
    </location>
</feature>
<evidence type="ECO:0000256" key="3">
    <source>
        <dbReference type="ARBA" id="ARBA00007222"/>
    </source>
</evidence>
<dbReference type="Pfam" id="PF16192">
    <property type="entry name" value="PMT_4TMC"/>
    <property type="match status" value="1"/>
</dbReference>
<feature type="transmembrane region" description="Helical" evidence="12">
    <location>
        <begin position="1101"/>
        <end position="1119"/>
    </location>
</feature>
<feature type="transmembrane region" description="Helical" evidence="12">
    <location>
        <begin position="958"/>
        <end position="982"/>
    </location>
</feature>
<feature type="transmembrane region" description="Helical" evidence="12">
    <location>
        <begin position="816"/>
        <end position="833"/>
    </location>
</feature>
<dbReference type="GO" id="GO:0006493">
    <property type="term" value="P:protein O-linked glycosylation"/>
    <property type="evidence" value="ECO:0007669"/>
    <property type="project" value="InterPro"/>
</dbReference>
<evidence type="ECO:0000313" key="15">
    <source>
        <dbReference type="EMBL" id="RCX16253.1"/>
    </source>
</evidence>
<keyword evidence="4 15" id="KW-0328">Glycosyltransferase</keyword>
<evidence type="ECO:0000256" key="9">
    <source>
        <dbReference type="ARBA" id="ARBA00093617"/>
    </source>
</evidence>
<evidence type="ECO:0000256" key="2">
    <source>
        <dbReference type="ARBA" id="ARBA00004922"/>
    </source>
</evidence>
<feature type="transmembrane region" description="Helical" evidence="12">
    <location>
        <begin position="393"/>
        <end position="418"/>
    </location>
</feature>
<feature type="transmembrane region" description="Helical" evidence="12">
    <location>
        <begin position="193"/>
        <end position="212"/>
    </location>
</feature>
<organism evidence="15 16">
    <name type="scientific">Fontibacillus phaseoli</name>
    <dbReference type="NCBI Taxonomy" id="1416533"/>
    <lineage>
        <taxon>Bacteria</taxon>
        <taxon>Bacillati</taxon>
        <taxon>Bacillota</taxon>
        <taxon>Bacilli</taxon>
        <taxon>Bacillales</taxon>
        <taxon>Paenibacillaceae</taxon>
        <taxon>Fontibacillus</taxon>
    </lineage>
</organism>
<evidence type="ECO:0000313" key="16">
    <source>
        <dbReference type="Proteomes" id="UP000253090"/>
    </source>
</evidence>
<evidence type="ECO:0000256" key="7">
    <source>
        <dbReference type="ARBA" id="ARBA00022989"/>
    </source>
</evidence>
<feature type="transmembrane region" description="Helical" evidence="12">
    <location>
        <begin position="1078"/>
        <end position="1095"/>
    </location>
</feature>
<evidence type="ECO:0000256" key="11">
    <source>
        <dbReference type="SAM" id="MobiDB-lite"/>
    </source>
</evidence>
<dbReference type="AlphaFoldDB" id="A0A369B443"/>
<evidence type="ECO:0000256" key="4">
    <source>
        <dbReference type="ARBA" id="ARBA00022676"/>
    </source>
</evidence>
<comment type="pathway">
    <text evidence="2">Protein modification; protein glycosylation.</text>
</comment>
<feature type="transmembrane region" description="Helical" evidence="12">
    <location>
        <begin position="136"/>
        <end position="154"/>
    </location>
</feature>
<dbReference type="EMBL" id="QPJW01000013">
    <property type="protein sequence ID" value="RCX16253.1"/>
    <property type="molecule type" value="Genomic_DNA"/>
</dbReference>
<comment type="subcellular location">
    <subcellularLocation>
        <location evidence="1">Endomembrane system</location>
        <topology evidence="1">Multi-pass membrane protein</topology>
    </subcellularLocation>
</comment>
<feature type="transmembrane region" description="Helical" evidence="12">
    <location>
        <begin position="889"/>
        <end position="908"/>
    </location>
</feature>
<dbReference type="InterPro" id="IPR003342">
    <property type="entry name" value="ArnT-like_N"/>
</dbReference>
<dbReference type="Pfam" id="PF02366">
    <property type="entry name" value="PMT"/>
    <property type="match status" value="1"/>
</dbReference>
<accession>A0A369B443</accession>
<dbReference type="GO" id="GO:0000030">
    <property type="term" value="F:mannosyltransferase activity"/>
    <property type="evidence" value="ECO:0007669"/>
    <property type="project" value="InterPro"/>
</dbReference>
<dbReference type="Proteomes" id="UP000253090">
    <property type="component" value="Unassembled WGS sequence"/>
</dbReference>
<keyword evidence="7 12" id="KW-1133">Transmembrane helix</keyword>
<feature type="transmembrane region" description="Helical" evidence="12">
    <location>
        <begin position="452"/>
        <end position="467"/>
    </location>
</feature>
<feature type="transmembrane region" description="Helical" evidence="12">
    <location>
        <begin position="246"/>
        <end position="263"/>
    </location>
</feature>
<dbReference type="InterPro" id="IPR032421">
    <property type="entry name" value="PMT_4TMC"/>
</dbReference>
<feature type="transmembrane region" description="Helical" evidence="12">
    <location>
        <begin position="472"/>
        <end position="492"/>
    </location>
</feature>
<feature type="transmembrane region" description="Helical" evidence="12">
    <location>
        <begin position="504"/>
        <end position="525"/>
    </location>
</feature>
<feature type="transmembrane region" description="Helical" evidence="12">
    <location>
        <begin position="1131"/>
        <end position="1151"/>
    </location>
</feature>
<dbReference type="GO" id="GO:0016020">
    <property type="term" value="C:membrane"/>
    <property type="evidence" value="ECO:0007669"/>
    <property type="project" value="InterPro"/>
</dbReference>
<feature type="transmembrane region" description="Helical" evidence="12">
    <location>
        <begin position="865"/>
        <end position="883"/>
    </location>
</feature>
<feature type="domain" description="ArnT-like N-terminal" evidence="13">
    <location>
        <begin position="738"/>
        <end position="901"/>
    </location>
</feature>
<name>A0A369B443_9BACL</name>
<keyword evidence="16" id="KW-1185">Reference proteome</keyword>
<protein>
    <recommendedName>
        <fullName evidence="9">Polyprenol-phosphate-mannose--protein mannosyltransferase</fullName>
    </recommendedName>
    <alternativeName>
        <fullName evidence="10">Protein O-mannosyltransferase</fullName>
    </alternativeName>
</protein>
<dbReference type="SUPFAM" id="SSF49785">
    <property type="entry name" value="Galactose-binding domain-like"/>
    <property type="match status" value="1"/>
</dbReference>
<feature type="transmembrane region" description="Helical" evidence="12">
    <location>
        <begin position="786"/>
        <end position="804"/>
    </location>
</feature>
<evidence type="ECO:0000256" key="6">
    <source>
        <dbReference type="ARBA" id="ARBA00022692"/>
    </source>
</evidence>
<dbReference type="UniPathway" id="UPA00378"/>
<evidence type="ECO:0000256" key="1">
    <source>
        <dbReference type="ARBA" id="ARBA00004127"/>
    </source>
</evidence>
<evidence type="ECO:0000259" key="14">
    <source>
        <dbReference type="Pfam" id="PF16192"/>
    </source>
</evidence>
<gene>
    <name evidence="15" type="ORF">DFP94_113111</name>
</gene>
<feature type="transmembrane region" description="Helical" evidence="12">
    <location>
        <begin position="96"/>
        <end position="116"/>
    </location>
</feature>
<keyword evidence="8 12" id="KW-0472">Membrane</keyword>
<proteinExistence type="inferred from homology"/>
<feature type="transmembrane region" description="Helical" evidence="12">
    <location>
        <begin position="1054"/>
        <end position="1071"/>
    </location>
</feature>
<feature type="transmembrane region" description="Helical" evidence="12">
    <location>
        <begin position="298"/>
        <end position="321"/>
    </location>
</feature>
<reference evidence="15 16" key="1">
    <citation type="submission" date="2018-07" db="EMBL/GenBank/DDBJ databases">
        <title>Genomic Encyclopedia of Type Strains, Phase III (KMG-III): the genomes of soil and plant-associated and newly described type strains.</title>
        <authorList>
            <person name="Whitman W."/>
        </authorList>
    </citation>
    <scope>NUCLEOTIDE SEQUENCE [LARGE SCALE GENOMIC DNA]</scope>
    <source>
        <strain evidence="15 16">CECT 8333</strain>
    </source>
</reference>
<feature type="transmembrane region" description="Helical" evidence="12">
    <location>
        <begin position="333"/>
        <end position="349"/>
    </location>
</feature>